<dbReference type="STRING" id="2656787.A0A370U118"/>
<dbReference type="EMBL" id="NPIC01000001">
    <property type="protein sequence ID" value="RDL41464.1"/>
    <property type="molecule type" value="Genomic_DNA"/>
</dbReference>
<reference evidence="2 3" key="1">
    <citation type="journal article" date="2018" name="IMA Fungus">
        <title>IMA Genome-F 9: Draft genome sequence of Annulohypoxylon stygium, Aspergillus mulundensis, Berkeleyomyces basicola (syn. Thielaviopsis basicola), Ceratocystis smalleyi, two Cercospora beticola strains, Coleophoma cylindrospora, Fusarium fracticaudum, Phialophora cf. hyalina, and Morchella septimelata.</title>
        <authorList>
            <person name="Wingfield B.D."/>
            <person name="Bills G.F."/>
            <person name="Dong Y."/>
            <person name="Huang W."/>
            <person name="Nel W.J."/>
            <person name="Swalarsk-Parry B.S."/>
            <person name="Vaghefi N."/>
            <person name="Wilken P.M."/>
            <person name="An Z."/>
            <person name="de Beer Z.W."/>
            <person name="De Vos L."/>
            <person name="Chen L."/>
            <person name="Duong T.A."/>
            <person name="Gao Y."/>
            <person name="Hammerbacher A."/>
            <person name="Kikkert J.R."/>
            <person name="Li Y."/>
            <person name="Li H."/>
            <person name="Li K."/>
            <person name="Li Q."/>
            <person name="Liu X."/>
            <person name="Ma X."/>
            <person name="Naidoo K."/>
            <person name="Pethybridge S.J."/>
            <person name="Sun J."/>
            <person name="Steenkamp E.T."/>
            <person name="van der Nest M.A."/>
            <person name="van Wyk S."/>
            <person name="Wingfield M.J."/>
            <person name="Xiong C."/>
            <person name="Yue Q."/>
            <person name="Zhang X."/>
        </authorList>
    </citation>
    <scope>NUCLEOTIDE SEQUENCE [LARGE SCALE GENOMIC DNA]</scope>
    <source>
        <strain evidence="2 3">BP 5553</strain>
    </source>
</reference>
<dbReference type="AlphaFoldDB" id="A0A370U118"/>
<evidence type="ECO:0000313" key="3">
    <source>
        <dbReference type="Proteomes" id="UP000254866"/>
    </source>
</evidence>
<dbReference type="Pfam" id="PF04185">
    <property type="entry name" value="Phosphoesterase"/>
    <property type="match status" value="1"/>
</dbReference>
<dbReference type="InterPro" id="IPR007312">
    <property type="entry name" value="Phosphoesterase"/>
</dbReference>
<dbReference type="CDD" id="cd16014">
    <property type="entry name" value="PLC"/>
    <property type="match status" value="1"/>
</dbReference>
<evidence type="ECO:0000313" key="2">
    <source>
        <dbReference type="EMBL" id="RDL41464.1"/>
    </source>
</evidence>
<gene>
    <name evidence="2" type="ORF">BP5553_01443</name>
</gene>
<dbReference type="Gene3D" id="3.40.720.10">
    <property type="entry name" value="Alkaline Phosphatase, subunit A"/>
    <property type="match status" value="2"/>
</dbReference>
<dbReference type="Proteomes" id="UP000254866">
    <property type="component" value="Unassembled WGS sequence"/>
</dbReference>
<keyword evidence="3" id="KW-1185">Reference proteome</keyword>
<proteinExistence type="predicted"/>
<comment type="caution">
    <text evidence="2">The sequence shown here is derived from an EMBL/GenBank/DDBJ whole genome shotgun (WGS) entry which is preliminary data.</text>
</comment>
<dbReference type="RefSeq" id="XP_031874120.1">
    <property type="nucleotide sequence ID" value="XM_032010066.1"/>
</dbReference>
<dbReference type="GeneID" id="43594292"/>
<dbReference type="OrthoDB" id="5135119at2759"/>
<keyword evidence="1" id="KW-0378">Hydrolase</keyword>
<evidence type="ECO:0000256" key="1">
    <source>
        <dbReference type="ARBA" id="ARBA00022801"/>
    </source>
</evidence>
<name>A0A370U118_9HELO</name>
<dbReference type="PANTHER" id="PTHR31956:SF1">
    <property type="entry name" value="NON-SPECIFIC PHOSPHOLIPASE C1"/>
    <property type="match status" value="1"/>
</dbReference>
<dbReference type="PANTHER" id="PTHR31956">
    <property type="entry name" value="NON-SPECIFIC PHOSPHOLIPASE C4-RELATED"/>
    <property type="match status" value="1"/>
</dbReference>
<dbReference type="InterPro" id="IPR017850">
    <property type="entry name" value="Alkaline_phosphatase_core_sf"/>
</dbReference>
<accession>A0A370U118</accession>
<protein>
    <submittedName>
        <fullName evidence="2">Putative Non-hemolytic phospholipase C</fullName>
    </submittedName>
</protein>
<dbReference type="GO" id="GO:0042578">
    <property type="term" value="F:phosphoric ester hydrolase activity"/>
    <property type="evidence" value="ECO:0007669"/>
    <property type="project" value="UniProtKB-ARBA"/>
</dbReference>
<organism evidence="2 3">
    <name type="scientific">Venustampulla echinocandica</name>
    <dbReference type="NCBI Taxonomy" id="2656787"/>
    <lineage>
        <taxon>Eukaryota</taxon>
        <taxon>Fungi</taxon>
        <taxon>Dikarya</taxon>
        <taxon>Ascomycota</taxon>
        <taxon>Pezizomycotina</taxon>
        <taxon>Leotiomycetes</taxon>
        <taxon>Helotiales</taxon>
        <taxon>Pleuroascaceae</taxon>
        <taxon>Venustampulla</taxon>
    </lineage>
</organism>
<sequence>MPGVRGFADPNVQINPDGRTTFQQLLTPKQTKLATQLTPWHINYLGGTWPQATQCLSAGENSWEAMHLALNGGLTNKWAITNTPYSWSYLNRSDIPVHFDIAEGWTVGDMYQEGVLGATSPNRVLWMSGTLNNPGTPNNIDGEGDMILDNHSSPGCERPHLNCFPFTWKTLPEYWQDAGVTWQVYQDADNFEDNPLAYFDQYQRANEDSPLNLHGNSYIGLDQFYEDAANGTLPQISIIIGPAELSEHSPYLPGDGAWLQKQVVEAVVNGPAYHETALIISYDEVGGYGDHVTPFHAPKGTPGEWIDDPYGLVGETPIGPGFRLPFYIISPWTRGGHVFTEHADHNSQILFIEEWLEATGKKNIRSKEMSPWRREHMSNLLYAFDFEHPDYSIPHIAHVDSPLTYGSPNTRPSGRLGSTSSNYIGAAMCQAKHRTSKPPVPYGPQNANANPAKLVEEGFKQVRGSLTEGRYITFEMNGFALTNAGWSAMHVTSTPTSPRHDSVYQRWVAHLVGDAGGDLFVLRSAFDWRYISRSQQLTDFVDMAEVFRIVDLGAGKGYALMPRGVSQDGLTLNGQRKGRMGGGLALGVSREGEIFVTVPKEGFMVFSVTYHS</sequence>